<gene>
    <name evidence="2" type="primary">Gerhypos.3_4_3</name>
</gene>
<accession>A0A8S5KY62</accession>
<feature type="region of interest" description="Disordered" evidence="1">
    <location>
        <begin position="1"/>
        <end position="33"/>
    </location>
</feature>
<evidence type="ECO:0000313" key="2">
    <source>
        <dbReference type="EMBL" id="DAD49981.1"/>
    </source>
</evidence>
<organism evidence="2 3">
    <name type="scientific">ssRNA phage Gerhypos.3_4</name>
    <dbReference type="NCBI Taxonomy" id="2786303"/>
    <lineage>
        <taxon>Viruses</taxon>
        <taxon>Riboviria</taxon>
        <taxon>Orthornavirae</taxon>
        <taxon>Lenarviricota</taxon>
        <taxon>Leviviricetes</taxon>
        <taxon>Timlovirales</taxon>
        <taxon>Steitzviridae</taxon>
        <taxon>Gredihovirus</taxon>
        <taxon>Gredihovirus sp. 'geoadaptatum'</taxon>
    </lineage>
</organism>
<proteinExistence type="predicted"/>
<dbReference type="Proteomes" id="UP000677933">
    <property type="component" value="Segment"/>
</dbReference>
<dbReference type="KEGG" id="vg:80401333"/>
<reference evidence="2" key="1">
    <citation type="submission" date="2020-09" db="EMBL/GenBank/DDBJ databases">
        <title>Leviviricetes taxonomy.</title>
        <authorList>
            <person name="Stockdale S.R."/>
            <person name="Callanan J."/>
            <person name="Adriaenssens E.M."/>
            <person name="Kuhn J.H."/>
            <person name="Rumnieks J."/>
            <person name="Shkoporov A."/>
            <person name="Draper L.A."/>
            <person name="Ross P."/>
            <person name="Hill C."/>
        </authorList>
    </citation>
    <scope>NUCLEOTIDE SEQUENCE</scope>
</reference>
<protein>
    <submittedName>
        <fullName evidence="2">Uncharacterized protein</fullName>
    </submittedName>
</protein>
<dbReference type="RefSeq" id="YP_010771626.1">
    <property type="nucleotide sequence ID" value="NC_074610.1"/>
</dbReference>
<evidence type="ECO:0000313" key="3">
    <source>
        <dbReference type="Proteomes" id="UP000677933"/>
    </source>
</evidence>
<dbReference type="GeneID" id="80401333"/>
<name>A0A8S5KY62_9VIRU</name>
<evidence type="ECO:0000256" key="1">
    <source>
        <dbReference type="SAM" id="MobiDB-lite"/>
    </source>
</evidence>
<dbReference type="EMBL" id="BK013397">
    <property type="protein sequence ID" value="DAD49981.1"/>
    <property type="molecule type" value="Genomic_RNA"/>
</dbReference>
<sequence length="89" mass="10170">MRSSPSYSVVSRSEGGTSYGRDEKVAPEKDPSYRLRLGRSRHRDDVEFNELDIKVKVSYKTLLLVFVLFDVFHKVVNALSDSTFVQSII</sequence>
<feature type="compositionally biased region" description="Basic and acidic residues" evidence="1">
    <location>
        <begin position="20"/>
        <end position="33"/>
    </location>
</feature>
<feature type="compositionally biased region" description="Low complexity" evidence="1">
    <location>
        <begin position="1"/>
        <end position="13"/>
    </location>
</feature>